<feature type="domain" description="MotA/TolQ/ExbB proton channel" evidence="10">
    <location>
        <begin position="150"/>
        <end position="255"/>
    </location>
</feature>
<keyword evidence="5 8" id="KW-0653">Protein transport</keyword>
<evidence type="ECO:0000313" key="11">
    <source>
        <dbReference type="EMBL" id="SDG17460.1"/>
    </source>
</evidence>
<evidence type="ECO:0000256" key="2">
    <source>
        <dbReference type="ARBA" id="ARBA00022448"/>
    </source>
</evidence>
<protein>
    <submittedName>
        <fullName evidence="12">Outer membrane transport energization protein ExbB (TC 2.C.1.1.1)</fullName>
    </submittedName>
</protein>
<comment type="subcellular location">
    <subcellularLocation>
        <location evidence="1">Cell membrane</location>
        <topology evidence="1">Multi-pass membrane protein</topology>
    </subcellularLocation>
    <subcellularLocation>
        <location evidence="8">Membrane</location>
        <topology evidence="8">Multi-pass membrane protein</topology>
    </subcellularLocation>
</comment>
<dbReference type="PANTHER" id="PTHR30625:SF15">
    <property type="entry name" value="BIOPOLYMER TRANSPORT PROTEIN EXBB"/>
    <property type="match status" value="1"/>
</dbReference>
<evidence type="ECO:0000313" key="14">
    <source>
        <dbReference type="Proteomes" id="UP000199134"/>
    </source>
</evidence>
<keyword evidence="3" id="KW-1003">Cell membrane</keyword>
<evidence type="ECO:0000256" key="8">
    <source>
        <dbReference type="RuleBase" id="RU004057"/>
    </source>
</evidence>
<evidence type="ECO:0000256" key="1">
    <source>
        <dbReference type="ARBA" id="ARBA00004651"/>
    </source>
</evidence>
<dbReference type="OrthoDB" id="4045at2"/>
<keyword evidence="6 9" id="KW-1133">Transmembrane helix</keyword>
<sequence>MATTQKAAAPAAKKTSSVGIKDAIWVIVLCAAIAFCNFFFNFGQAANFEGGDAAGAPLNIWGTIYKGGVIVPVIHTLLLTVLFMAIERVFALSKCIGKEKLATFLAKIKADLKALNFDAALQHCAQQGGSVANVVRATITAYKEADAAQGVKKEVKIARIQAAHEEAIAVEMPTLTMNLPLIATIVTLGTLTGLLGTVVGMIKSFQALAQGGGGDSVELSTGISEALINTAFGIGTSWLAVVSYNFFTNRIDKISFALDEIGYSLAQTYNATHADEA</sequence>
<dbReference type="PANTHER" id="PTHR30625">
    <property type="entry name" value="PROTEIN TOLQ"/>
    <property type="match status" value="1"/>
</dbReference>
<dbReference type="Proteomes" id="UP000199134">
    <property type="component" value="Unassembled WGS sequence"/>
</dbReference>
<proteinExistence type="inferred from homology"/>
<name>A0A1H0K5V2_9BACT</name>
<dbReference type="EMBL" id="FNCQ01000001">
    <property type="protein sequence ID" value="SDG17460.1"/>
    <property type="molecule type" value="Genomic_DNA"/>
</dbReference>
<keyword evidence="7 9" id="KW-0472">Membrane</keyword>
<feature type="transmembrane region" description="Helical" evidence="9">
    <location>
        <begin position="23"/>
        <end position="43"/>
    </location>
</feature>
<keyword evidence="4 9" id="KW-0812">Transmembrane</keyword>
<dbReference type="Pfam" id="PF01618">
    <property type="entry name" value="MotA_ExbB"/>
    <property type="match status" value="1"/>
</dbReference>
<evidence type="ECO:0000256" key="7">
    <source>
        <dbReference type="ARBA" id="ARBA00023136"/>
    </source>
</evidence>
<evidence type="ECO:0000256" key="3">
    <source>
        <dbReference type="ARBA" id="ARBA00022475"/>
    </source>
</evidence>
<keyword evidence="13" id="KW-1185">Reference proteome</keyword>
<evidence type="ECO:0000313" key="12">
    <source>
        <dbReference type="EMBL" id="SDO51259.1"/>
    </source>
</evidence>
<reference evidence="11 14" key="1">
    <citation type="submission" date="2016-10" db="EMBL/GenBank/DDBJ databases">
        <authorList>
            <person name="de Groot N.N."/>
        </authorList>
    </citation>
    <scope>NUCLEOTIDE SEQUENCE [LARGE SCALE GENOMIC DNA]</scope>
    <source>
        <strain evidence="14">BP1-145</strain>
        <strain evidence="11">BP1-148</strain>
    </source>
</reference>
<dbReference type="InterPro" id="IPR050790">
    <property type="entry name" value="ExbB/TolQ_transport"/>
</dbReference>
<keyword evidence="2 8" id="KW-0813">Transport</keyword>
<feature type="transmembrane region" description="Helical" evidence="9">
    <location>
        <begin position="226"/>
        <end position="247"/>
    </location>
</feature>
<evidence type="ECO:0000313" key="13">
    <source>
        <dbReference type="Proteomes" id="UP000198779"/>
    </source>
</evidence>
<dbReference type="GO" id="GO:0017038">
    <property type="term" value="P:protein import"/>
    <property type="evidence" value="ECO:0007669"/>
    <property type="project" value="TreeGrafter"/>
</dbReference>
<comment type="similarity">
    <text evidence="8">Belongs to the exbB/tolQ family.</text>
</comment>
<feature type="transmembrane region" description="Helical" evidence="9">
    <location>
        <begin position="63"/>
        <end position="86"/>
    </location>
</feature>
<accession>A0A1H0K5V2</accession>
<dbReference type="STRING" id="645274.SAMN04487901_101181"/>
<organism evidence="12 14">
    <name type="scientific">Prevotella communis</name>
    <dbReference type="NCBI Taxonomy" id="2913614"/>
    <lineage>
        <taxon>Bacteria</taxon>
        <taxon>Pseudomonadati</taxon>
        <taxon>Bacteroidota</taxon>
        <taxon>Bacteroidia</taxon>
        <taxon>Bacteroidales</taxon>
        <taxon>Prevotellaceae</taxon>
        <taxon>Prevotella</taxon>
    </lineage>
</organism>
<reference evidence="12 13" key="2">
    <citation type="submission" date="2016-10" db="EMBL/GenBank/DDBJ databases">
        <authorList>
            <person name="Varghese N."/>
            <person name="Submissions S."/>
        </authorList>
    </citation>
    <scope>NUCLEOTIDE SEQUENCE</scope>
    <source>
        <strain evidence="12">BP1-145</strain>
        <strain evidence="13">BP1-148</strain>
    </source>
</reference>
<evidence type="ECO:0000256" key="5">
    <source>
        <dbReference type="ARBA" id="ARBA00022927"/>
    </source>
</evidence>
<dbReference type="InterPro" id="IPR002898">
    <property type="entry name" value="MotA_ExbB_proton_chnl"/>
</dbReference>
<dbReference type="RefSeq" id="WP_091813717.1">
    <property type="nucleotide sequence ID" value="NZ_CP091790.1"/>
</dbReference>
<dbReference type="Proteomes" id="UP000198779">
    <property type="component" value="Unassembled WGS sequence"/>
</dbReference>
<dbReference type="GO" id="GO:0005886">
    <property type="term" value="C:plasma membrane"/>
    <property type="evidence" value="ECO:0007669"/>
    <property type="project" value="UniProtKB-SubCell"/>
</dbReference>
<evidence type="ECO:0000259" key="10">
    <source>
        <dbReference type="Pfam" id="PF01618"/>
    </source>
</evidence>
<evidence type="ECO:0000256" key="9">
    <source>
        <dbReference type="SAM" id="Phobius"/>
    </source>
</evidence>
<dbReference type="EMBL" id="FNIW01000023">
    <property type="protein sequence ID" value="SDO51259.1"/>
    <property type="molecule type" value="Genomic_DNA"/>
</dbReference>
<evidence type="ECO:0000256" key="4">
    <source>
        <dbReference type="ARBA" id="ARBA00022692"/>
    </source>
</evidence>
<evidence type="ECO:0000256" key="6">
    <source>
        <dbReference type="ARBA" id="ARBA00022989"/>
    </source>
</evidence>
<gene>
    <name evidence="12" type="ORF">SAMN04487900_12334</name>
    <name evidence="11" type="ORF">SAMN04487901_101181</name>
</gene>
<dbReference type="AlphaFoldDB" id="A0A1H0K5V2"/>
<feature type="transmembrane region" description="Helical" evidence="9">
    <location>
        <begin position="181"/>
        <end position="206"/>
    </location>
</feature>
<accession>A0A1G7S5L1</accession>